<organism evidence="3 4">
    <name type="scientific">Leucocoprinus leucothites</name>
    <dbReference type="NCBI Taxonomy" id="201217"/>
    <lineage>
        <taxon>Eukaryota</taxon>
        <taxon>Fungi</taxon>
        <taxon>Dikarya</taxon>
        <taxon>Basidiomycota</taxon>
        <taxon>Agaricomycotina</taxon>
        <taxon>Agaricomycetes</taxon>
        <taxon>Agaricomycetidae</taxon>
        <taxon>Agaricales</taxon>
        <taxon>Agaricineae</taxon>
        <taxon>Agaricaceae</taxon>
        <taxon>Leucocoprinus</taxon>
    </lineage>
</organism>
<dbReference type="InterPro" id="IPR005180">
    <property type="entry name" value="DUF302"/>
</dbReference>
<dbReference type="SUPFAM" id="SSF103247">
    <property type="entry name" value="TT1751-like"/>
    <property type="match status" value="1"/>
</dbReference>
<evidence type="ECO:0000313" key="4">
    <source>
        <dbReference type="Proteomes" id="UP000559027"/>
    </source>
</evidence>
<keyword evidence="1" id="KW-0175">Coiled coil</keyword>
<evidence type="ECO:0000313" key="3">
    <source>
        <dbReference type="EMBL" id="KAF5363605.1"/>
    </source>
</evidence>
<accession>A0A8H5LN08</accession>
<dbReference type="CDD" id="cd14797">
    <property type="entry name" value="DUF302"/>
    <property type="match status" value="1"/>
</dbReference>
<dbReference type="Gene3D" id="3.30.310.70">
    <property type="entry name" value="TT1751-like domain"/>
    <property type="match status" value="1"/>
</dbReference>
<gene>
    <name evidence="3" type="ORF">D9756_000681</name>
</gene>
<dbReference type="Pfam" id="PF03625">
    <property type="entry name" value="DUF302"/>
    <property type="match status" value="1"/>
</dbReference>
<protein>
    <recommendedName>
        <fullName evidence="2">DUF302 domain-containing protein</fullName>
    </recommendedName>
</protein>
<dbReference type="EMBL" id="JAACJO010000001">
    <property type="protein sequence ID" value="KAF5363605.1"/>
    <property type="molecule type" value="Genomic_DNA"/>
</dbReference>
<name>A0A8H5LN08_9AGAR</name>
<evidence type="ECO:0000256" key="1">
    <source>
        <dbReference type="SAM" id="Coils"/>
    </source>
</evidence>
<dbReference type="OrthoDB" id="5190258at2759"/>
<comment type="caution">
    <text evidence="3">The sequence shown here is derived from an EMBL/GenBank/DDBJ whole genome shotgun (WGS) entry which is preliminary data.</text>
</comment>
<proteinExistence type="predicted"/>
<feature type="domain" description="DUF302" evidence="2">
    <location>
        <begin position="98"/>
        <end position="142"/>
    </location>
</feature>
<feature type="coiled-coil region" evidence="1">
    <location>
        <begin position="155"/>
        <end position="189"/>
    </location>
</feature>
<sequence length="192" mass="21493">MCSPFRPGTASMSVTNVNAKLMTFDTSLSYTEVVVRLDEAINKQGSGGILMKLKSAKSREEINEVVNAITKLENDFLYFLDIRHHPWLNIYYETTTTPSTVLYTIGNPLIAQTILRHDLRAGLHIPPRLLVQEKADGKGTLVMYQLPSSVMVIPNEGGVNENEELKRAVKSLDEKFEALAKKVVGMEEKQKL</sequence>
<keyword evidence="4" id="KW-1185">Reference proteome</keyword>
<dbReference type="InterPro" id="IPR035923">
    <property type="entry name" value="TT1751-like_sf"/>
</dbReference>
<dbReference type="Proteomes" id="UP000559027">
    <property type="component" value="Unassembled WGS sequence"/>
</dbReference>
<evidence type="ECO:0000259" key="2">
    <source>
        <dbReference type="Pfam" id="PF03625"/>
    </source>
</evidence>
<dbReference type="AlphaFoldDB" id="A0A8H5LN08"/>
<reference evidence="3 4" key="1">
    <citation type="journal article" date="2020" name="ISME J.">
        <title>Uncovering the hidden diversity of litter-decomposition mechanisms in mushroom-forming fungi.</title>
        <authorList>
            <person name="Floudas D."/>
            <person name="Bentzer J."/>
            <person name="Ahren D."/>
            <person name="Johansson T."/>
            <person name="Persson P."/>
            <person name="Tunlid A."/>
        </authorList>
    </citation>
    <scope>NUCLEOTIDE SEQUENCE [LARGE SCALE GENOMIC DNA]</scope>
    <source>
        <strain evidence="3 4">CBS 146.42</strain>
    </source>
</reference>